<organism evidence="3 4">
    <name type="scientific">Amycolatopsis rubida</name>
    <dbReference type="NCBI Taxonomy" id="112413"/>
    <lineage>
        <taxon>Bacteria</taxon>
        <taxon>Bacillati</taxon>
        <taxon>Actinomycetota</taxon>
        <taxon>Actinomycetes</taxon>
        <taxon>Pseudonocardiales</taxon>
        <taxon>Pseudonocardiaceae</taxon>
        <taxon>Amycolatopsis</taxon>
    </lineage>
</organism>
<dbReference type="AlphaFoldDB" id="A0A1I5X3V5"/>
<dbReference type="RefSeq" id="WP_093575592.1">
    <property type="nucleotide sequence ID" value="NZ_FOWC01000010.1"/>
</dbReference>
<gene>
    <name evidence="3" type="ORF">SAMN05421854_11021</name>
</gene>
<feature type="transmembrane region" description="Helical" evidence="2">
    <location>
        <begin position="6"/>
        <end position="27"/>
    </location>
</feature>
<proteinExistence type="predicted"/>
<feature type="region of interest" description="Disordered" evidence="1">
    <location>
        <begin position="194"/>
        <end position="213"/>
    </location>
</feature>
<keyword evidence="2" id="KW-1133">Transmembrane helix</keyword>
<dbReference type="Proteomes" id="UP000199137">
    <property type="component" value="Unassembled WGS sequence"/>
</dbReference>
<name>A0A1I5X3V5_9PSEU</name>
<evidence type="ECO:0000313" key="3">
    <source>
        <dbReference type="EMBL" id="SFQ26663.1"/>
    </source>
</evidence>
<evidence type="ECO:0000313" key="4">
    <source>
        <dbReference type="Proteomes" id="UP000199137"/>
    </source>
</evidence>
<dbReference type="STRING" id="112413.SAMN05421854_11021"/>
<protein>
    <submittedName>
        <fullName evidence="3">Uncharacterized protein</fullName>
    </submittedName>
</protein>
<accession>A0A1I5X3V5</accession>
<sequence length="213" mass="24075">MVWEWVAPVGTVLGASITAGFGGWLGGRQSRKNQERQHKFERKKALAERGQDKVDQAAVALRFLGQHASAVAHWRTASEPVERQDDFSEQHDRIGLAIPYLLDEQVRRDIELVHDLIQHVHGIQMLSRGEAPQPVEIVSAACREGLLVLGRYLRQEPWEPSAELASLREVHDKTAKEWADIQEENKAYEAELREAAARRRRAPKPPDVDSADN</sequence>
<evidence type="ECO:0000256" key="1">
    <source>
        <dbReference type="SAM" id="MobiDB-lite"/>
    </source>
</evidence>
<keyword evidence="2" id="KW-0472">Membrane</keyword>
<keyword evidence="2" id="KW-0812">Transmembrane</keyword>
<dbReference type="OrthoDB" id="9988500at2"/>
<dbReference type="EMBL" id="FOWC01000010">
    <property type="protein sequence ID" value="SFQ26663.1"/>
    <property type="molecule type" value="Genomic_DNA"/>
</dbReference>
<reference evidence="3 4" key="1">
    <citation type="submission" date="2016-10" db="EMBL/GenBank/DDBJ databases">
        <authorList>
            <person name="de Groot N.N."/>
        </authorList>
    </citation>
    <scope>NUCLEOTIDE SEQUENCE [LARGE SCALE GENOMIC DNA]</scope>
    <source>
        <strain evidence="3 4">DSM 44637</strain>
    </source>
</reference>
<evidence type="ECO:0000256" key="2">
    <source>
        <dbReference type="SAM" id="Phobius"/>
    </source>
</evidence>